<keyword evidence="8" id="KW-1185">Reference proteome</keyword>
<comment type="caution">
    <text evidence="7">The sequence shown here is derived from an EMBL/GenBank/DDBJ whole genome shotgun (WGS) entry which is preliminary data.</text>
</comment>
<dbReference type="Pfam" id="PF00628">
    <property type="entry name" value="PHD"/>
    <property type="match status" value="1"/>
</dbReference>
<dbReference type="SMART" id="SM00249">
    <property type="entry name" value="PHD"/>
    <property type="match status" value="1"/>
</dbReference>
<organism evidence="7 8">
    <name type="scientific">Planoprotostelium fungivorum</name>
    <dbReference type="NCBI Taxonomy" id="1890364"/>
    <lineage>
        <taxon>Eukaryota</taxon>
        <taxon>Amoebozoa</taxon>
        <taxon>Evosea</taxon>
        <taxon>Variosea</taxon>
        <taxon>Cavosteliida</taxon>
        <taxon>Cavosteliaceae</taxon>
        <taxon>Planoprotostelium</taxon>
    </lineage>
</organism>
<dbReference type="Gene3D" id="3.30.40.10">
    <property type="entry name" value="Zinc/RING finger domain, C3HC4 (zinc finger)"/>
    <property type="match status" value="1"/>
</dbReference>
<gene>
    <name evidence="7" type="ORF">PROFUN_00474</name>
</gene>
<dbReference type="InterPro" id="IPR001965">
    <property type="entry name" value="Znf_PHD"/>
</dbReference>
<dbReference type="InParanoid" id="A0A2P6N101"/>
<evidence type="ECO:0000256" key="3">
    <source>
        <dbReference type="ARBA" id="ARBA00022833"/>
    </source>
</evidence>
<feature type="compositionally biased region" description="Basic and acidic residues" evidence="5">
    <location>
        <begin position="422"/>
        <end position="460"/>
    </location>
</feature>
<feature type="region of interest" description="Disordered" evidence="5">
    <location>
        <begin position="124"/>
        <end position="195"/>
    </location>
</feature>
<evidence type="ECO:0000259" key="6">
    <source>
        <dbReference type="PROSITE" id="PS50016"/>
    </source>
</evidence>
<evidence type="ECO:0000256" key="1">
    <source>
        <dbReference type="ARBA" id="ARBA00022723"/>
    </source>
</evidence>
<accession>A0A2P6N101</accession>
<feature type="compositionally biased region" description="Acidic residues" evidence="5">
    <location>
        <begin position="608"/>
        <end position="622"/>
    </location>
</feature>
<proteinExistence type="predicted"/>
<keyword evidence="1" id="KW-0479">Metal-binding</keyword>
<dbReference type="InterPro" id="IPR019786">
    <property type="entry name" value="Zinc_finger_PHD-type_CS"/>
</dbReference>
<feature type="compositionally biased region" description="Basic and acidic residues" evidence="5">
    <location>
        <begin position="149"/>
        <end position="160"/>
    </location>
</feature>
<protein>
    <recommendedName>
        <fullName evidence="6">PHD-type domain-containing protein</fullName>
    </recommendedName>
</protein>
<dbReference type="OrthoDB" id="21645at2759"/>
<name>A0A2P6N101_9EUKA</name>
<dbReference type="InterPro" id="IPR019787">
    <property type="entry name" value="Znf_PHD-finger"/>
</dbReference>
<feature type="region of interest" description="Disordered" evidence="5">
    <location>
        <begin position="1"/>
        <end position="38"/>
    </location>
</feature>
<sequence length="651" mass="73930">MEAADEDTNPQYDVPDMEEPQDTARDLEVRDDGHSEEEPFDFIAQEDENLIDEIDSETLTEVLQHLRGRRTCLEIMRSLLNTNSSLNLDPTDLLRRILAVLSHDPISFKKAVIQGTVVWQPSGVKKEERYQPPEPQPQAKKQRSRKRGQPRDEDSDREEFFFESDEDPIVKRKGGGATTKAHARGDRDGTDDGDQSSDILKTACNLCNKTENPEEIILCDGKGCDQPYHIYCLRPELPYMPKGEWRCSICIAEHVPVDFTDYFKNFNNPLSNRNHQSKRHRTSTSKQNVKRKRRSSTIRGQASGSNGDHYPDKKTSREGNGYKSRFFLPFVHFMRTQRDKGVTTLGIGKLYEGIKEHINSESRTPQFSLASFISNHIQSEGDRSIFVRVGKGLYSLNDDPHIPPEIEAQLQAYARGCNLKVNTDKKKEEGREDKKRRSSDGEEGGEGGREGDVDTVEDFHIMATDSPDGSEDMSENTRDDETFDESRGEEGTNDGREDNLDEEDTMDGQENVERGEKEGESVEGQETMDVEGQETMDVEGQETMDVEGQETGVEERKETEKDGGGSEDEMFVMKEGDAPNDRETSNEQEIANEQEITSEQQTSNEQEITSEQEIANEQETSNEQEVKKEEIDKKDGMIEEATVGREEKMEF</sequence>
<feature type="compositionally biased region" description="Polar residues" evidence="5">
    <location>
        <begin position="587"/>
        <end position="607"/>
    </location>
</feature>
<feature type="compositionally biased region" description="Polar residues" evidence="5">
    <location>
        <begin position="297"/>
        <end position="306"/>
    </location>
</feature>
<feature type="compositionally biased region" description="Basic residues" evidence="5">
    <location>
        <begin position="275"/>
        <end position="296"/>
    </location>
</feature>
<feature type="compositionally biased region" description="Basic and acidic residues" evidence="5">
    <location>
        <begin position="571"/>
        <end position="585"/>
    </location>
</feature>
<dbReference type="InterPro" id="IPR013083">
    <property type="entry name" value="Znf_RING/FYVE/PHD"/>
</dbReference>
<dbReference type="PANTHER" id="PTHR47162:SF9">
    <property type="entry name" value="PHD FINGER PROTEIN EHD3-LIKE"/>
    <property type="match status" value="1"/>
</dbReference>
<dbReference type="GO" id="GO:0008270">
    <property type="term" value="F:zinc ion binding"/>
    <property type="evidence" value="ECO:0007669"/>
    <property type="project" value="UniProtKB-KW"/>
</dbReference>
<dbReference type="STRING" id="1890364.A0A2P6N101"/>
<dbReference type="PROSITE" id="PS01359">
    <property type="entry name" value="ZF_PHD_1"/>
    <property type="match status" value="1"/>
</dbReference>
<reference evidence="7 8" key="1">
    <citation type="journal article" date="2018" name="Genome Biol. Evol.">
        <title>Multiple Roots of Fruiting Body Formation in Amoebozoa.</title>
        <authorList>
            <person name="Hillmann F."/>
            <person name="Forbes G."/>
            <person name="Novohradska S."/>
            <person name="Ferling I."/>
            <person name="Riege K."/>
            <person name="Groth M."/>
            <person name="Westermann M."/>
            <person name="Marz M."/>
            <person name="Spaller T."/>
            <person name="Winckler T."/>
            <person name="Schaap P."/>
            <person name="Glockner G."/>
        </authorList>
    </citation>
    <scope>NUCLEOTIDE SEQUENCE [LARGE SCALE GENOMIC DNA]</scope>
    <source>
        <strain evidence="7 8">Jena</strain>
    </source>
</reference>
<feature type="compositionally biased region" description="Acidic residues" evidence="5">
    <location>
        <begin position="521"/>
        <end position="548"/>
    </location>
</feature>
<feature type="compositionally biased region" description="Basic and acidic residues" evidence="5">
    <location>
        <begin position="553"/>
        <end position="564"/>
    </location>
</feature>
<feature type="compositionally biased region" description="Basic and acidic residues" evidence="5">
    <location>
        <begin position="624"/>
        <end position="651"/>
    </location>
</feature>
<dbReference type="PROSITE" id="PS50016">
    <property type="entry name" value="ZF_PHD_2"/>
    <property type="match status" value="1"/>
</dbReference>
<feature type="region of interest" description="Disordered" evidence="5">
    <location>
        <begin position="421"/>
        <end position="651"/>
    </location>
</feature>
<feature type="domain" description="PHD-type" evidence="6">
    <location>
        <begin position="201"/>
        <end position="253"/>
    </location>
</feature>
<dbReference type="EMBL" id="MDYQ01000257">
    <property type="protein sequence ID" value="PRP77613.1"/>
    <property type="molecule type" value="Genomic_DNA"/>
</dbReference>
<evidence type="ECO:0000313" key="8">
    <source>
        <dbReference type="Proteomes" id="UP000241769"/>
    </source>
</evidence>
<feature type="region of interest" description="Disordered" evidence="5">
    <location>
        <begin position="270"/>
        <end position="318"/>
    </location>
</feature>
<dbReference type="InterPro" id="IPR011011">
    <property type="entry name" value="Znf_FYVE_PHD"/>
</dbReference>
<evidence type="ECO:0000256" key="5">
    <source>
        <dbReference type="SAM" id="MobiDB-lite"/>
    </source>
</evidence>
<keyword evidence="2 4" id="KW-0863">Zinc-finger</keyword>
<feature type="compositionally biased region" description="Basic and acidic residues" evidence="5">
    <location>
        <begin position="511"/>
        <end position="520"/>
    </location>
</feature>
<keyword evidence="3" id="KW-0862">Zinc</keyword>
<dbReference type="AlphaFoldDB" id="A0A2P6N101"/>
<feature type="compositionally biased region" description="Basic and acidic residues" evidence="5">
    <location>
        <begin position="475"/>
        <end position="498"/>
    </location>
</feature>
<feature type="compositionally biased region" description="Basic and acidic residues" evidence="5">
    <location>
        <begin position="22"/>
        <end position="37"/>
    </location>
</feature>
<dbReference type="Proteomes" id="UP000241769">
    <property type="component" value="Unassembled WGS sequence"/>
</dbReference>
<dbReference type="SUPFAM" id="SSF57903">
    <property type="entry name" value="FYVE/PHD zinc finger"/>
    <property type="match status" value="1"/>
</dbReference>
<evidence type="ECO:0000256" key="2">
    <source>
        <dbReference type="ARBA" id="ARBA00022771"/>
    </source>
</evidence>
<evidence type="ECO:0000256" key="4">
    <source>
        <dbReference type="PROSITE-ProRule" id="PRU00146"/>
    </source>
</evidence>
<dbReference type="PANTHER" id="PTHR47162">
    <property type="entry name" value="OS02G0192300 PROTEIN"/>
    <property type="match status" value="1"/>
</dbReference>
<evidence type="ECO:0000313" key="7">
    <source>
        <dbReference type="EMBL" id="PRP77613.1"/>
    </source>
</evidence>